<evidence type="ECO:0000259" key="1">
    <source>
        <dbReference type="Pfam" id="PF00679"/>
    </source>
</evidence>
<reference evidence="2" key="1">
    <citation type="submission" date="2023-04" db="EMBL/GenBank/DDBJ databases">
        <authorList>
            <person name="Vijverberg K."/>
            <person name="Xiong W."/>
            <person name="Schranz E."/>
        </authorList>
    </citation>
    <scope>NUCLEOTIDE SEQUENCE</scope>
</reference>
<proteinExistence type="predicted"/>
<dbReference type="InterPro" id="IPR035647">
    <property type="entry name" value="EFG_III/V"/>
</dbReference>
<accession>A0AA35ZW99</accession>
<keyword evidence="3" id="KW-1185">Reference proteome</keyword>
<dbReference type="Proteomes" id="UP001177003">
    <property type="component" value="Chromosome 8"/>
</dbReference>
<dbReference type="Gene3D" id="3.30.70.240">
    <property type="match status" value="1"/>
</dbReference>
<evidence type="ECO:0000313" key="3">
    <source>
        <dbReference type="Proteomes" id="UP001177003"/>
    </source>
</evidence>
<dbReference type="InterPro" id="IPR000640">
    <property type="entry name" value="EFG_V-like"/>
</dbReference>
<dbReference type="SUPFAM" id="SSF54980">
    <property type="entry name" value="EF-G C-terminal domain-like"/>
    <property type="match status" value="1"/>
</dbReference>
<dbReference type="Pfam" id="PF00679">
    <property type="entry name" value="EFG_C"/>
    <property type="match status" value="1"/>
</dbReference>
<organism evidence="2 3">
    <name type="scientific">Lactuca saligna</name>
    <name type="common">Willowleaf lettuce</name>
    <dbReference type="NCBI Taxonomy" id="75948"/>
    <lineage>
        <taxon>Eukaryota</taxon>
        <taxon>Viridiplantae</taxon>
        <taxon>Streptophyta</taxon>
        <taxon>Embryophyta</taxon>
        <taxon>Tracheophyta</taxon>
        <taxon>Spermatophyta</taxon>
        <taxon>Magnoliopsida</taxon>
        <taxon>eudicotyledons</taxon>
        <taxon>Gunneridae</taxon>
        <taxon>Pentapetalae</taxon>
        <taxon>asterids</taxon>
        <taxon>campanulids</taxon>
        <taxon>Asterales</taxon>
        <taxon>Asteraceae</taxon>
        <taxon>Cichorioideae</taxon>
        <taxon>Cichorieae</taxon>
        <taxon>Lactucinae</taxon>
        <taxon>Lactuca</taxon>
    </lineage>
</organism>
<feature type="domain" description="Elongation factor EFG" evidence="1">
    <location>
        <begin position="68"/>
        <end position="122"/>
    </location>
</feature>
<protein>
    <recommendedName>
        <fullName evidence="1">Elongation factor EFG domain-containing protein</fullName>
    </recommendedName>
</protein>
<dbReference type="AlphaFoldDB" id="A0AA35ZW99"/>
<evidence type="ECO:0000313" key="2">
    <source>
        <dbReference type="EMBL" id="CAI9299961.1"/>
    </source>
</evidence>
<name>A0AA35ZW99_LACSI</name>
<sequence length="122" mass="13587">MKKVRSTISSGCLGFYVTSRGEEDGVNDSPLAGLDGILLENMRRENFELSISPSRVMYKIEKGVKLKPIEEVTIEVNEEHVGMVMETLSHRRAEVTNMSPVAGYFGRTRMTLTCPSRGLVGY</sequence>
<gene>
    <name evidence="2" type="ORF">LSALG_LOCUS38639</name>
</gene>
<dbReference type="EMBL" id="OX465084">
    <property type="protein sequence ID" value="CAI9299961.1"/>
    <property type="molecule type" value="Genomic_DNA"/>
</dbReference>